<evidence type="ECO:0000313" key="4">
    <source>
        <dbReference type="EMBL" id="NKE44922.1"/>
    </source>
</evidence>
<keyword evidence="1" id="KW-0732">Signal</keyword>
<dbReference type="EMBL" id="JAAVTX010000003">
    <property type="protein sequence ID" value="NKE44922.1"/>
    <property type="molecule type" value="Genomic_DNA"/>
</dbReference>
<reference evidence="4 5" key="1">
    <citation type="submission" date="2020-03" db="EMBL/GenBank/DDBJ databases">
        <title>Roseomonas selenitidurans sp. nov. isolated from soil.</title>
        <authorList>
            <person name="Liu H."/>
        </authorList>
    </citation>
    <scope>NUCLEOTIDE SEQUENCE [LARGE SCALE GENOMIC DNA]</scope>
    <source>
        <strain evidence="4 5">JCM 15073</strain>
    </source>
</reference>
<keyword evidence="5" id="KW-1185">Reference proteome</keyword>
<sequence length="325" mass="32654">MHMRSRIFATLALLGASVVAMPALAGPLTATDILRQFNLVTIGDFSSNSDVEGRSVIGGNLTGGATFFNNPGAAAPSDFRALTVYGSSTTGGPMNVNNGGGVTIAGSAAGIINTNGGGGRSINGGPDAPAPGPLPGFAETFAAPLSALSAELAGLAANSALPGPATPGFPNNVPITASAGPGLAVFNVTVAELSAFASFSLNLNGRDGAVINVTGGSYTGQANFLNATSVARDVIWNFVNATSIDFQRQWGGTVLAPNATVRNHTPIEGSLFAAAYDGRGELHSQPIRFDLPTSDPVPVPEPASLALFGLGLAGLGLARRRRRAA</sequence>
<dbReference type="InterPro" id="IPR026588">
    <property type="entry name" value="Choice_anch_A"/>
</dbReference>
<dbReference type="RefSeq" id="WP_168049426.1">
    <property type="nucleotide sequence ID" value="NZ_JAATJR010000003.1"/>
</dbReference>
<accession>A0ABX1EXW8</accession>
<gene>
    <name evidence="4" type="ORF">HB662_09035</name>
</gene>
<evidence type="ECO:0000259" key="2">
    <source>
        <dbReference type="Pfam" id="PF07589"/>
    </source>
</evidence>
<evidence type="ECO:0000313" key="5">
    <source>
        <dbReference type="Proteomes" id="UP000765160"/>
    </source>
</evidence>
<dbReference type="NCBIfam" id="TIGR02595">
    <property type="entry name" value="PEP_CTERM"/>
    <property type="match status" value="1"/>
</dbReference>
<dbReference type="Proteomes" id="UP000765160">
    <property type="component" value="Unassembled WGS sequence"/>
</dbReference>
<proteinExistence type="predicted"/>
<dbReference type="InterPro" id="IPR013424">
    <property type="entry name" value="Ice-binding_C"/>
</dbReference>
<evidence type="ECO:0000256" key="1">
    <source>
        <dbReference type="SAM" id="SignalP"/>
    </source>
</evidence>
<dbReference type="Pfam" id="PF07589">
    <property type="entry name" value="PEP-CTERM"/>
    <property type="match status" value="1"/>
</dbReference>
<dbReference type="Pfam" id="PF20597">
    <property type="entry name" value="pAdhesive_15"/>
    <property type="match status" value="1"/>
</dbReference>
<protein>
    <submittedName>
        <fullName evidence="4">Choice-of-anchor A family protein</fullName>
    </submittedName>
</protein>
<evidence type="ECO:0000259" key="3">
    <source>
        <dbReference type="Pfam" id="PF20597"/>
    </source>
</evidence>
<comment type="caution">
    <text evidence="4">The sequence shown here is derived from an EMBL/GenBank/DDBJ whole genome shotgun (WGS) entry which is preliminary data.</text>
</comment>
<dbReference type="NCBIfam" id="TIGR04215">
    <property type="entry name" value="choice_anch_A"/>
    <property type="match status" value="1"/>
</dbReference>
<feature type="signal peptide" evidence="1">
    <location>
        <begin position="1"/>
        <end position="25"/>
    </location>
</feature>
<feature type="domain" description="Choice-of-anchor A" evidence="3">
    <location>
        <begin position="31"/>
        <end position="283"/>
    </location>
</feature>
<feature type="chain" id="PRO_5046796540" evidence="1">
    <location>
        <begin position="26"/>
        <end position="325"/>
    </location>
</feature>
<feature type="domain" description="Ice-binding protein C-terminal" evidence="2">
    <location>
        <begin position="298"/>
        <end position="322"/>
    </location>
</feature>
<organism evidence="4 5">
    <name type="scientific">Falsiroseomonas frigidaquae</name>
    <dbReference type="NCBI Taxonomy" id="487318"/>
    <lineage>
        <taxon>Bacteria</taxon>
        <taxon>Pseudomonadati</taxon>
        <taxon>Pseudomonadota</taxon>
        <taxon>Alphaproteobacteria</taxon>
        <taxon>Acetobacterales</taxon>
        <taxon>Roseomonadaceae</taxon>
        <taxon>Falsiroseomonas</taxon>
    </lineage>
</organism>
<name>A0ABX1EXW8_9PROT</name>